<evidence type="ECO:0008006" key="4">
    <source>
        <dbReference type="Google" id="ProtNLM"/>
    </source>
</evidence>
<dbReference type="Proteomes" id="UP000318995">
    <property type="component" value="Unassembled WGS sequence"/>
</dbReference>
<name>A0A5C5WAL2_9BACT</name>
<feature type="region of interest" description="Disordered" evidence="1">
    <location>
        <begin position="59"/>
        <end position="80"/>
    </location>
</feature>
<dbReference type="EMBL" id="SJPH01000002">
    <property type="protein sequence ID" value="TWT47720.1"/>
    <property type="molecule type" value="Genomic_DNA"/>
</dbReference>
<evidence type="ECO:0000313" key="2">
    <source>
        <dbReference type="EMBL" id="TWT47720.1"/>
    </source>
</evidence>
<comment type="caution">
    <text evidence="2">The sequence shown here is derived from an EMBL/GenBank/DDBJ whole genome shotgun (WGS) entry which is preliminary data.</text>
</comment>
<dbReference type="AlphaFoldDB" id="A0A5C5WAL2"/>
<protein>
    <recommendedName>
        <fullName evidence="4">Secretin/TonB short N-terminal domain-containing protein</fullName>
    </recommendedName>
</protein>
<proteinExistence type="predicted"/>
<organism evidence="2 3">
    <name type="scientific">Botrimarina hoheduenensis</name>
    <dbReference type="NCBI Taxonomy" id="2528000"/>
    <lineage>
        <taxon>Bacteria</taxon>
        <taxon>Pseudomonadati</taxon>
        <taxon>Planctomycetota</taxon>
        <taxon>Planctomycetia</taxon>
        <taxon>Pirellulales</taxon>
        <taxon>Lacipirellulaceae</taxon>
        <taxon>Botrimarina</taxon>
    </lineage>
</organism>
<evidence type="ECO:0000313" key="3">
    <source>
        <dbReference type="Proteomes" id="UP000318995"/>
    </source>
</evidence>
<reference evidence="2 3" key="1">
    <citation type="submission" date="2019-02" db="EMBL/GenBank/DDBJ databases">
        <title>Deep-cultivation of Planctomycetes and their phenomic and genomic characterization uncovers novel biology.</title>
        <authorList>
            <person name="Wiegand S."/>
            <person name="Jogler M."/>
            <person name="Boedeker C."/>
            <person name="Pinto D."/>
            <person name="Vollmers J."/>
            <person name="Rivas-Marin E."/>
            <person name="Kohn T."/>
            <person name="Peeters S.H."/>
            <person name="Heuer A."/>
            <person name="Rast P."/>
            <person name="Oberbeckmann S."/>
            <person name="Bunk B."/>
            <person name="Jeske O."/>
            <person name="Meyerdierks A."/>
            <person name="Storesund J.E."/>
            <person name="Kallscheuer N."/>
            <person name="Luecker S."/>
            <person name="Lage O.M."/>
            <person name="Pohl T."/>
            <person name="Merkel B.J."/>
            <person name="Hornburger P."/>
            <person name="Mueller R.-W."/>
            <person name="Bruemmer F."/>
            <person name="Labrenz M."/>
            <person name="Spormann A.M."/>
            <person name="Op Den Camp H."/>
            <person name="Overmann J."/>
            <person name="Amann R."/>
            <person name="Jetten M.S.M."/>
            <person name="Mascher T."/>
            <person name="Medema M.H."/>
            <person name="Devos D.P."/>
            <person name="Kaster A.-K."/>
            <person name="Ovreas L."/>
            <person name="Rohde M."/>
            <person name="Galperin M.Y."/>
            <person name="Jogler C."/>
        </authorList>
    </citation>
    <scope>NUCLEOTIDE SEQUENCE [LARGE SCALE GENOMIC DNA]</scope>
    <source>
        <strain evidence="2 3">Pla111</strain>
    </source>
</reference>
<keyword evidence="3" id="KW-1185">Reference proteome</keyword>
<accession>A0A5C5WAL2</accession>
<gene>
    <name evidence="2" type="ORF">Pla111_13400</name>
</gene>
<sequence>MRAGDRRRADARLKRCLATLAPLGQAVLGVLTLLAFLLPATVQAIQPAAVEVVRESLDSAQPQSKEPGLSQTGEAVPQQSAVTSQRRIWLDAYPERSEAILRQLDASLGSAGFDFQEIPLEELVAFVEDTFGFEIILDSNALDEAGIGTDEPVTSSLKDAKLGVALESVLRKLSLTYAVRDGVLTITSENRAQEIACVAIYPVRDLFGSVPDYAALVATIQKCLSANATGDVQVMVVPQRGALVVSGDTAAHQSIQRLIAGLREAPLDDNWQPPVVEDVFGEQGLSGGGQF</sequence>
<evidence type="ECO:0000256" key="1">
    <source>
        <dbReference type="SAM" id="MobiDB-lite"/>
    </source>
</evidence>